<dbReference type="AlphaFoldDB" id="A0A2P5F0A9"/>
<dbReference type="EMBL" id="JXTC01000076">
    <property type="protein sequence ID" value="PON91232.1"/>
    <property type="molecule type" value="Genomic_DNA"/>
</dbReference>
<sequence>MEPLFSFLRCFLCCQDEKDDTFYIDCGSNTGRTIRNPFNRGSQSHDASSVRISSSSSPHYTYHVIHEPDLRTSVSSDRSRPSYARNNSENRDDLERKLFLALLYNSQTSSSSSSPRTPTSSSSSSVNRSSSASSSKPPKSSLINPSSNSVKPATSSIKAPQSLTKSPSSPGSNPSPQKLPPTLKPSLSRTSPRAATNQRGKADYVLEENDTLPLYIIPEDVKDLIKKGIVPEVLKKTLSPSRYKDYFSALLYAEDYYYEKWSDYKLLNVTLELHEAAVYKKSDHRNKNINENEEKDDKIFVAFRMDAIPERRPFLLSRDLVYARPSGTQIEPFQGIIYRVVKSNLVLVDFNDDFHSQHHSTRRYDISFSFNRVCLKRAHQALNSISDSLFENFLFPNSLTRKTTNAPPTYPSPNLDREISTTIRRISTVQSSPPYLISGPRCTSESKSASHLRKPSRTGEIIRESVIQIYRTSPNCRILICSPSNSACDVLMRGLKKSIPESALFRANAAFREREDVPDDILSSCLIQEECFACPPIHKLREFKVIFSTFVSCFRLHSEGLPVGHFSHIFMVDASFAIEPEAMVVLANFAGENTAVVVAGEVGCSPSWVRSEIGRRNGLKVSYFERLRKFRPYQGLSPEFITELDMNRDAVYL</sequence>
<dbReference type="InterPro" id="IPR027417">
    <property type="entry name" value="P-loop_NTPase"/>
</dbReference>
<feature type="compositionally biased region" description="Low complexity" evidence="3">
    <location>
        <begin position="44"/>
        <end position="55"/>
    </location>
</feature>
<proteinExistence type="predicted"/>
<dbReference type="Pfam" id="PF21634">
    <property type="entry name" value="MOV-10_beta-barrel"/>
    <property type="match status" value="1"/>
</dbReference>
<keyword evidence="5" id="KW-0378">Hydrolase</keyword>
<dbReference type="GO" id="GO:0016787">
    <property type="term" value="F:hydrolase activity"/>
    <property type="evidence" value="ECO:0007669"/>
    <property type="project" value="UniProtKB-KW"/>
</dbReference>
<evidence type="ECO:0000259" key="4">
    <source>
        <dbReference type="Pfam" id="PF21634"/>
    </source>
</evidence>
<name>A0A2P5F0A9_TREOI</name>
<feature type="compositionally biased region" description="Polar residues" evidence="3">
    <location>
        <begin position="185"/>
        <end position="199"/>
    </location>
</feature>
<feature type="region of interest" description="Disordered" evidence="3">
    <location>
        <begin position="106"/>
        <end position="201"/>
    </location>
</feature>
<feature type="region of interest" description="Disordered" evidence="3">
    <location>
        <begin position="67"/>
        <end position="91"/>
    </location>
</feature>
<evidence type="ECO:0000256" key="1">
    <source>
        <dbReference type="ARBA" id="ARBA00004496"/>
    </source>
</evidence>
<evidence type="ECO:0000313" key="6">
    <source>
        <dbReference type="Proteomes" id="UP000237000"/>
    </source>
</evidence>
<dbReference type="GO" id="GO:0005737">
    <property type="term" value="C:cytoplasm"/>
    <property type="evidence" value="ECO:0007669"/>
    <property type="project" value="UniProtKB-SubCell"/>
</dbReference>
<evidence type="ECO:0000256" key="3">
    <source>
        <dbReference type="SAM" id="MobiDB-lite"/>
    </source>
</evidence>
<gene>
    <name evidence="5" type="ORF">TorRG33x02_130480</name>
</gene>
<evidence type="ECO:0000256" key="2">
    <source>
        <dbReference type="ARBA" id="ARBA00022490"/>
    </source>
</evidence>
<evidence type="ECO:0000313" key="5">
    <source>
        <dbReference type="EMBL" id="PON91232.1"/>
    </source>
</evidence>
<dbReference type="InterPro" id="IPR049080">
    <property type="entry name" value="MOV-10-like_beta-barrel"/>
</dbReference>
<dbReference type="GO" id="GO:0004386">
    <property type="term" value="F:helicase activity"/>
    <property type="evidence" value="ECO:0007669"/>
    <property type="project" value="UniProtKB-KW"/>
</dbReference>
<dbReference type="PANTHER" id="PTHR45418">
    <property type="entry name" value="CANCER/TESTIS ANTIGEN 55"/>
    <property type="match status" value="1"/>
</dbReference>
<organism evidence="5 6">
    <name type="scientific">Trema orientale</name>
    <name type="common">Charcoal tree</name>
    <name type="synonym">Celtis orientalis</name>
    <dbReference type="NCBI Taxonomy" id="63057"/>
    <lineage>
        <taxon>Eukaryota</taxon>
        <taxon>Viridiplantae</taxon>
        <taxon>Streptophyta</taxon>
        <taxon>Embryophyta</taxon>
        <taxon>Tracheophyta</taxon>
        <taxon>Spermatophyta</taxon>
        <taxon>Magnoliopsida</taxon>
        <taxon>eudicotyledons</taxon>
        <taxon>Gunneridae</taxon>
        <taxon>Pentapetalae</taxon>
        <taxon>rosids</taxon>
        <taxon>fabids</taxon>
        <taxon>Rosales</taxon>
        <taxon>Cannabaceae</taxon>
        <taxon>Trema</taxon>
    </lineage>
</organism>
<feature type="compositionally biased region" description="Low complexity" evidence="3">
    <location>
        <begin position="166"/>
        <end position="176"/>
    </location>
</feature>
<dbReference type="InParanoid" id="A0A2P5F0A9"/>
<dbReference type="PANTHER" id="PTHR45418:SF5">
    <property type="entry name" value="BRCA2-INTERACTING PROTEIN-LIKE-RELATED"/>
    <property type="match status" value="1"/>
</dbReference>
<comment type="caution">
    <text evidence="5">The sequence shown here is derived from an EMBL/GenBank/DDBJ whole genome shotgun (WGS) entry which is preliminary data.</text>
</comment>
<protein>
    <submittedName>
        <fullName evidence="5">P-loop containing nucleoside triphosphate hydrolase</fullName>
    </submittedName>
</protein>
<keyword evidence="6" id="KW-1185">Reference proteome</keyword>
<feature type="compositionally biased region" description="Polar residues" evidence="3">
    <location>
        <begin position="150"/>
        <end position="165"/>
    </location>
</feature>
<accession>A0A2P5F0A9</accession>
<feature type="compositionally biased region" description="Low complexity" evidence="3">
    <location>
        <begin position="106"/>
        <end position="149"/>
    </location>
</feature>
<dbReference type="Proteomes" id="UP000237000">
    <property type="component" value="Unassembled WGS sequence"/>
</dbReference>
<feature type="region of interest" description="Disordered" evidence="3">
    <location>
        <begin position="33"/>
        <end position="55"/>
    </location>
</feature>
<comment type="subcellular location">
    <subcellularLocation>
        <location evidence="1">Cytoplasm</location>
    </subcellularLocation>
</comment>
<dbReference type="OrthoDB" id="6513042at2759"/>
<feature type="domain" description="Helicase MOV-10-like beta-barrel" evidence="4">
    <location>
        <begin position="294"/>
        <end position="368"/>
    </location>
</feature>
<keyword evidence="2" id="KW-0963">Cytoplasm</keyword>
<dbReference type="GO" id="GO:0005524">
    <property type="term" value="F:ATP binding"/>
    <property type="evidence" value="ECO:0007669"/>
    <property type="project" value="UniProtKB-KW"/>
</dbReference>
<reference evidence="6" key="1">
    <citation type="submission" date="2016-06" db="EMBL/GenBank/DDBJ databases">
        <title>Parallel loss of symbiosis genes in relatives of nitrogen-fixing non-legume Parasponia.</title>
        <authorList>
            <person name="Van Velzen R."/>
            <person name="Holmer R."/>
            <person name="Bu F."/>
            <person name="Rutten L."/>
            <person name="Van Zeijl A."/>
            <person name="Liu W."/>
            <person name="Santuari L."/>
            <person name="Cao Q."/>
            <person name="Sharma T."/>
            <person name="Shen D."/>
            <person name="Roswanjaya Y."/>
            <person name="Wardhani T."/>
            <person name="Kalhor M.S."/>
            <person name="Jansen J."/>
            <person name="Van den Hoogen J."/>
            <person name="Gungor B."/>
            <person name="Hartog M."/>
            <person name="Hontelez J."/>
            <person name="Verver J."/>
            <person name="Yang W.-C."/>
            <person name="Schijlen E."/>
            <person name="Repin R."/>
            <person name="Schilthuizen M."/>
            <person name="Schranz E."/>
            <person name="Heidstra R."/>
            <person name="Miyata K."/>
            <person name="Fedorova E."/>
            <person name="Kohlen W."/>
            <person name="Bisseling T."/>
            <person name="Smit S."/>
            <person name="Geurts R."/>
        </authorList>
    </citation>
    <scope>NUCLEOTIDE SEQUENCE [LARGE SCALE GENOMIC DNA]</scope>
    <source>
        <strain evidence="6">cv. RG33-2</strain>
    </source>
</reference>
<dbReference type="Gene3D" id="3.40.50.300">
    <property type="entry name" value="P-loop containing nucleotide triphosphate hydrolases"/>
    <property type="match status" value="1"/>
</dbReference>